<dbReference type="PROSITE" id="PS50850">
    <property type="entry name" value="MFS"/>
    <property type="match status" value="1"/>
</dbReference>
<proteinExistence type="predicted"/>
<dbReference type="RefSeq" id="WP_168542045.1">
    <property type="nucleotide sequence ID" value="NZ_JAAWWP010000016.1"/>
</dbReference>
<comment type="caution">
    <text evidence="7">The sequence shown here is derived from an EMBL/GenBank/DDBJ whole genome shotgun (WGS) entry which is preliminary data.</text>
</comment>
<dbReference type="EMBL" id="JAAWWP010000016">
    <property type="protein sequence ID" value="NKI44105.1"/>
    <property type="molecule type" value="Genomic_DNA"/>
</dbReference>
<dbReference type="Gene3D" id="1.20.1250.20">
    <property type="entry name" value="MFS general substrate transporter like domains"/>
    <property type="match status" value="2"/>
</dbReference>
<evidence type="ECO:0000256" key="2">
    <source>
        <dbReference type="ARBA" id="ARBA00022692"/>
    </source>
</evidence>
<keyword evidence="4 5" id="KW-0472">Membrane</keyword>
<feature type="transmembrane region" description="Helical" evidence="5">
    <location>
        <begin position="208"/>
        <end position="226"/>
    </location>
</feature>
<feature type="domain" description="Major facilitator superfamily (MFS) profile" evidence="6">
    <location>
        <begin position="13"/>
        <end position="390"/>
    </location>
</feature>
<feature type="transmembrane region" description="Helical" evidence="5">
    <location>
        <begin position="164"/>
        <end position="182"/>
    </location>
</feature>
<dbReference type="PANTHER" id="PTHR23514">
    <property type="entry name" value="BYPASS OF STOP CODON PROTEIN 6"/>
    <property type="match status" value="1"/>
</dbReference>
<evidence type="ECO:0000259" key="6">
    <source>
        <dbReference type="PROSITE" id="PS50850"/>
    </source>
</evidence>
<feature type="transmembrane region" description="Helical" evidence="5">
    <location>
        <begin position="332"/>
        <end position="352"/>
    </location>
</feature>
<evidence type="ECO:0000313" key="8">
    <source>
        <dbReference type="Proteomes" id="UP000772196"/>
    </source>
</evidence>
<dbReference type="InterPro" id="IPR036259">
    <property type="entry name" value="MFS_trans_sf"/>
</dbReference>
<accession>A0ABX1H6X6</accession>
<sequence>MESTALPPAAKLRGSTVFLGFGVFGLLWGLYAAALPEIKDNTGVSDGELGTALACVALAAAPAMFLTGRLLDRYGRPVAIGSLVLFAAVASLPTLATSTSTLVVTLLLFGFGSGCCDVVINSLAATVEAETGGRVLNRAHALFSVGLLAGAVGTSVTHALGASVTWPLAALAACTVVGAWALRTRVPPRLGRAHQPDRPTGRRKVDKVVLGFGLLAALAMLVESGVQQWSAVFLADGVGAADGLSGLAPGVFAGSMALGRLAGHWLSTRWSDRVVLLLSGLVSAFGVLVVAWSHRPLLALAGFAVTGLAISAAAPTVYSVAGRNAPAERRGAVIGSTAAIGYVGLLLGPVVVGQVADFTQLRTAIGSLVVVSLALSAAALLLPTAGTEDRTAQ</sequence>
<feature type="transmembrane region" description="Helical" evidence="5">
    <location>
        <begin position="12"/>
        <end position="31"/>
    </location>
</feature>
<evidence type="ECO:0000256" key="1">
    <source>
        <dbReference type="ARBA" id="ARBA00004651"/>
    </source>
</evidence>
<gene>
    <name evidence="7" type="ORF">HFV08_23235</name>
</gene>
<dbReference type="Pfam" id="PF07690">
    <property type="entry name" value="MFS_1"/>
    <property type="match status" value="1"/>
</dbReference>
<dbReference type="InterPro" id="IPR020846">
    <property type="entry name" value="MFS_dom"/>
</dbReference>
<evidence type="ECO:0000313" key="7">
    <source>
        <dbReference type="EMBL" id="NKI44105.1"/>
    </source>
</evidence>
<keyword evidence="2 5" id="KW-0812">Transmembrane</keyword>
<organism evidence="7 8">
    <name type="scientific">Streptomyces physcomitrii</name>
    <dbReference type="NCBI Taxonomy" id="2724184"/>
    <lineage>
        <taxon>Bacteria</taxon>
        <taxon>Bacillati</taxon>
        <taxon>Actinomycetota</taxon>
        <taxon>Actinomycetes</taxon>
        <taxon>Kitasatosporales</taxon>
        <taxon>Streptomycetaceae</taxon>
        <taxon>Streptomyces</taxon>
    </lineage>
</organism>
<feature type="transmembrane region" description="Helical" evidence="5">
    <location>
        <begin position="274"/>
        <end position="292"/>
    </location>
</feature>
<feature type="transmembrane region" description="Helical" evidence="5">
    <location>
        <begin position="78"/>
        <end position="96"/>
    </location>
</feature>
<name>A0ABX1H6X6_9ACTN</name>
<dbReference type="CDD" id="cd17393">
    <property type="entry name" value="MFS_MosC_like"/>
    <property type="match status" value="1"/>
</dbReference>
<keyword evidence="8" id="KW-1185">Reference proteome</keyword>
<protein>
    <submittedName>
        <fullName evidence="7">MFS transporter</fullName>
    </submittedName>
</protein>
<feature type="transmembrane region" description="Helical" evidence="5">
    <location>
        <begin position="298"/>
        <end position="320"/>
    </location>
</feature>
<reference evidence="7 8" key="1">
    <citation type="submission" date="2020-04" db="EMBL/GenBank/DDBJ databases">
        <title>Phylogenetic Diversity and Antibacterial Activity against Ralstonia solanacearum of Endophytic Actinomycete Isolated from Moss.</title>
        <authorList>
            <person name="Zhuang X."/>
        </authorList>
    </citation>
    <scope>NUCLEOTIDE SEQUENCE [LARGE SCALE GENOMIC DNA]</scope>
    <source>
        <strain evidence="7 8">LD120</strain>
    </source>
</reference>
<feature type="transmembrane region" description="Helical" evidence="5">
    <location>
        <begin position="364"/>
        <end position="382"/>
    </location>
</feature>
<dbReference type="PANTHER" id="PTHR23514:SF13">
    <property type="entry name" value="INNER MEMBRANE PROTEIN YBJJ"/>
    <property type="match status" value="1"/>
</dbReference>
<dbReference type="Proteomes" id="UP000772196">
    <property type="component" value="Unassembled WGS sequence"/>
</dbReference>
<comment type="subcellular location">
    <subcellularLocation>
        <location evidence="1">Cell membrane</location>
        <topology evidence="1">Multi-pass membrane protein</topology>
    </subcellularLocation>
</comment>
<dbReference type="SUPFAM" id="SSF103473">
    <property type="entry name" value="MFS general substrate transporter"/>
    <property type="match status" value="1"/>
</dbReference>
<evidence type="ECO:0000256" key="5">
    <source>
        <dbReference type="SAM" id="Phobius"/>
    </source>
</evidence>
<feature type="transmembrane region" description="Helical" evidence="5">
    <location>
        <begin position="51"/>
        <end position="71"/>
    </location>
</feature>
<keyword evidence="3 5" id="KW-1133">Transmembrane helix</keyword>
<evidence type="ECO:0000256" key="3">
    <source>
        <dbReference type="ARBA" id="ARBA00022989"/>
    </source>
</evidence>
<evidence type="ECO:0000256" key="4">
    <source>
        <dbReference type="ARBA" id="ARBA00023136"/>
    </source>
</evidence>
<feature type="transmembrane region" description="Helical" evidence="5">
    <location>
        <begin position="246"/>
        <end position="262"/>
    </location>
</feature>
<dbReference type="InterPro" id="IPR051788">
    <property type="entry name" value="MFS_Transporter"/>
</dbReference>
<feature type="transmembrane region" description="Helical" evidence="5">
    <location>
        <begin position="139"/>
        <end position="158"/>
    </location>
</feature>
<dbReference type="InterPro" id="IPR011701">
    <property type="entry name" value="MFS"/>
</dbReference>
<feature type="transmembrane region" description="Helical" evidence="5">
    <location>
        <begin position="102"/>
        <end position="127"/>
    </location>
</feature>